<dbReference type="GO" id="GO:0003677">
    <property type="term" value="F:DNA binding"/>
    <property type="evidence" value="ECO:0007669"/>
    <property type="project" value="UniProtKB-KW"/>
</dbReference>
<evidence type="ECO:0000313" key="5">
    <source>
        <dbReference type="EMBL" id="HIU30525.1"/>
    </source>
</evidence>
<evidence type="ECO:0000313" key="6">
    <source>
        <dbReference type="Proteomes" id="UP000824089"/>
    </source>
</evidence>
<accession>A0A9D1IBH2</accession>
<sequence length="147" mass="17166">MPTIMRQINVISRCEGIYRTDRMRGAELGACHHSYILAICRHPGISQEELARHICINKSSVTRHLSHLEEHGYVERKQSTADKRVTLVYPTQKMLEALPEVKRIVREWNEYLTEELTEAELEQFRSVLDRLSARARQYINCKDEAEA</sequence>
<keyword evidence="3" id="KW-0804">Transcription</keyword>
<dbReference type="InterPro" id="IPR036388">
    <property type="entry name" value="WH-like_DNA-bd_sf"/>
</dbReference>
<dbReference type="EMBL" id="DVMM01000212">
    <property type="protein sequence ID" value="HIU30525.1"/>
    <property type="molecule type" value="Genomic_DNA"/>
</dbReference>
<evidence type="ECO:0000259" key="4">
    <source>
        <dbReference type="PROSITE" id="PS50995"/>
    </source>
</evidence>
<organism evidence="5 6">
    <name type="scientific">Candidatus Egerieisoma faecipullorum</name>
    <dbReference type="NCBI Taxonomy" id="2840963"/>
    <lineage>
        <taxon>Bacteria</taxon>
        <taxon>Bacillati</taxon>
        <taxon>Bacillota</taxon>
        <taxon>Clostridia</taxon>
        <taxon>Eubacteriales</taxon>
        <taxon>Clostridiaceae</taxon>
        <taxon>Clostridiaceae incertae sedis</taxon>
        <taxon>Candidatus Egerieisoma</taxon>
    </lineage>
</organism>
<dbReference type="Proteomes" id="UP000824089">
    <property type="component" value="Unassembled WGS sequence"/>
</dbReference>
<dbReference type="AlphaFoldDB" id="A0A9D1IBH2"/>
<dbReference type="Gene3D" id="1.10.10.10">
    <property type="entry name" value="Winged helix-like DNA-binding domain superfamily/Winged helix DNA-binding domain"/>
    <property type="match status" value="1"/>
</dbReference>
<dbReference type="SMART" id="SM00347">
    <property type="entry name" value="HTH_MARR"/>
    <property type="match status" value="1"/>
</dbReference>
<dbReference type="PANTHER" id="PTHR42756:SF1">
    <property type="entry name" value="TRANSCRIPTIONAL REPRESSOR OF EMRAB OPERON"/>
    <property type="match status" value="1"/>
</dbReference>
<dbReference type="Pfam" id="PF01047">
    <property type="entry name" value="MarR"/>
    <property type="match status" value="1"/>
</dbReference>
<dbReference type="PRINTS" id="PR00598">
    <property type="entry name" value="HTHMARR"/>
</dbReference>
<keyword evidence="1" id="KW-0805">Transcription regulation</keyword>
<keyword evidence="2" id="KW-0238">DNA-binding</keyword>
<dbReference type="GO" id="GO:0003700">
    <property type="term" value="F:DNA-binding transcription factor activity"/>
    <property type="evidence" value="ECO:0007669"/>
    <property type="project" value="InterPro"/>
</dbReference>
<evidence type="ECO:0000256" key="1">
    <source>
        <dbReference type="ARBA" id="ARBA00023015"/>
    </source>
</evidence>
<reference evidence="5" key="1">
    <citation type="submission" date="2020-10" db="EMBL/GenBank/DDBJ databases">
        <authorList>
            <person name="Gilroy R."/>
        </authorList>
    </citation>
    <scope>NUCLEOTIDE SEQUENCE</scope>
    <source>
        <strain evidence="5">CHK195-4489</strain>
    </source>
</reference>
<gene>
    <name evidence="5" type="ORF">IAD50_09560</name>
</gene>
<feature type="domain" description="HTH marR-type" evidence="4">
    <location>
        <begin position="1"/>
        <end position="133"/>
    </location>
</feature>
<evidence type="ECO:0000256" key="3">
    <source>
        <dbReference type="ARBA" id="ARBA00023163"/>
    </source>
</evidence>
<comment type="caution">
    <text evidence="5">The sequence shown here is derived from an EMBL/GenBank/DDBJ whole genome shotgun (WGS) entry which is preliminary data.</text>
</comment>
<protein>
    <submittedName>
        <fullName evidence="5">MarR family transcriptional regulator</fullName>
    </submittedName>
</protein>
<proteinExistence type="predicted"/>
<dbReference type="InterPro" id="IPR000835">
    <property type="entry name" value="HTH_MarR-typ"/>
</dbReference>
<dbReference type="PROSITE" id="PS50995">
    <property type="entry name" value="HTH_MARR_2"/>
    <property type="match status" value="1"/>
</dbReference>
<reference evidence="5" key="2">
    <citation type="journal article" date="2021" name="PeerJ">
        <title>Extensive microbial diversity within the chicken gut microbiome revealed by metagenomics and culture.</title>
        <authorList>
            <person name="Gilroy R."/>
            <person name="Ravi A."/>
            <person name="Getino M."/>
            <person name="Pursley I."/>
            <person name="Horton D.L."/>
            <person name="Alikhan N.F."/>
            <person name="Baker D."/>
            <person name="Gharbi K."/>
            <person name="Hall N."/>
            <person name="Watson M."/>
            <person name="Adriaenssens E.M."/>
            <person name="Foster-Nyarko E."/>
            <person name="Jarju S."/>
            <person name="Secka A."/>
            <person name="Antonio M."/>
            <person name="Oren A."/>
            <person name="Chaudhuri R.R."/>
            <person name="La Ragione R."/>
            <person name="Hildebrand F."/>
            <person name="Pallen M.J."/>
        </authorList>
    </citation>
    <scope>NUCLEOTIDE SEQUENCE</scope>
    <source>
        <strain evidence="5">CHK195-4489</strain>
    </source>
</reference>
<name>A0A9D1IBH2_9CLOT</name>
<dbReference type="PANTHER" id="PTHR42756">
    <property type="entry name" value="TRANSCRIPTIONAL REGULATOR, MARR"/>
    <property type="match status" value="1"/>
</dbReference>
<dbReference type="InterPro" id="IPR036390">
    <property type="entry name" value="WH_DNA-bd_sf"/>
</dbReference>
<evidence type="ECO:0000256" key="2">
    <source>
        <dbReference type="ARBA" id="ARBA00023125"/>
    </source>
</evidence>
<dbReference type="SUPFAM" id="SSF46785">
    <property type="entry name" value="Winged helix' DNA-binding domain"/>
    <property type="match status" value="1"/>
</dbReference>